<keyword evidence="2" id="KW-0963">Cytoplasm</keyword>
<dbReference type="Pfam" id="PF00313">
    <property type="entry name" value="CSD"/>
    <property type="match status" value="1"/>
</dbReference>
<evidence type="ECO:0000256" key="3">
    <source>
        <dbReference type="RuleBase" id="RU000408"/>
    </source>
</evidence>
<dbReference type="InterPro" id="IPR012156">
    <property type="entry name" value="Cold_shock_CspA"/>
</dbReference>
<dbReference type="InterPro" id="IPR012340">
    <property type="entry name" value="NA-bd_OB-fold"/>
</dbReference>
<name>A0A497E3M9_UNCAE</name>
<dbReference type="Gene3D" id="2.40.50.140">
    <property type="entry name" value="Nucleic acid-binding proteins"/>
    <property type="match status" value="1"/>
</dbReference>
<dbReference type="GO" id="GO:0003676">
    <property type="term" value="F:nucleic acid binding"/>
    <property type="evidence" value="ECO:0007669"/>
    <property type="project" value="InterPro"/>
</dbReference>
<sequence length="69" mass="7939">MPEEGTVKWFDDRKGYGFIERSNGKDVFVHFSNIQTEGFKSLKEGEKVSFEVEETERGPQAVKVVKLSR</sequence>
<evidence type="ECO:0000256" key="1">
    <source>
        <dbReference type="ARBA" id="ARBA00004496"/>
    </source>
</evidence>
<evidence type="ECO:0000256" key="2">
    <source>
        <dbReference type="ARBA" id="ARBA00022490"/>
    </source>
</evidence>
<dbReference type="PRINTS" id="PR00050">
    <property type="entry name" value="COLDSHOCK"/>
</dbReference>
<reference evidence="5 6" key="1">
    <citation type="submission" date="2018-06" db="EMBL/GenBank/DDBJ databases">
        <title>Extensive metabolic versatility and redundancy in microbially diverse, dynamic hydrothermal sediments.</title>
        <authorList>
            <person name="Dombrowski N."/>
            <person name="Teske A."/>
            <person name="Baker B.J."/>
        </authorList>
    </citation>
    <scope>NUCLEOTIDE SEQUENCE [LARGE SCALE GENOMIC DNA]</scope>
    <source>
        <strain evidence="5">B47_G16</strain>
    </source>
</reference>
<feature type="domain" description="CSD" evidence="4">
    <location>
        <begin position="2"/>
        <end position="66"/>
    </location>
</feature>
<dbReference type="PROSITE" id="PS00352">
    <property type="entry name" value="CSD_1"/>
    <property type="match status" value="1"/>
</dbReference>
<dbReference type="Gene3D" id="6.20.370.130">
    <property type="match status" value="1"/>
</dbReference>
<dbReference type="PANTHER" id="PTHR11544">
    <property type="entry name" value="COLD SHOCK DOMAIN CONTAINING PROTEINS"/>
    <property type="match status" value="1"/>
</dbReference>
<dbReference type="GO" id="GO:0005737">
    <property type="term" value="C:cytoplasm"/>
    <property type="evidence" value="ECO:0007669"/>
    <property type="project" value="UniProtKB-SubCell"/>
</dbReference>
<accession>A0A497E3M9</accession>
<evidence type="ECO:0000259" key="4">
    <source>
        <dbReference type="PROSITE" id="PS51857"/>
    </source>
</evidence>
<dbReference type="PIRSF" id="PIRSF002599">
    <property type="entry name" value="Cold_shock_A"/>
    <property type="match status" value="1"/>
</dbReference>
<dbReference type="InterPro" id="IPR050181">
    <property type="entry name" value="Cold_shock_domain"/>
</dbReference>
<dbReference type="FunFam" id="2.40.50.140:FF:000006">
    <property type="entry name" value="Cold shock protein CspC"/>
    <property type="match status" value="1"/>
</dbReference>
<organism evidence="5 6">
    <name type="scientific">Aerophobetes bacterium</name>
    <dbReference type="NCBI Taxonomy" id="2030807"/>
    <lineage>
        <taxon>Bacteria</taxon>
        <taxon>Candidatus Aerophobota</taxon>
    </lineage>
</organism>
<dbReference type="InterPro" id="IPR002059">
    <property type="entry name" value="CSP_DNA-bd"/>
</dbReference>
<proteinExistence type="predicted"/>
<dbReference type="EMBL" id="QMPZ01000052">
    <property type="protein sequence ID" value="RLE09296.1"/>
    <property type="molecule type" value="Genomic_DNA"/>
</dbReference>
<dbReference type="CDD" id="cd04458">
    <property type="entry name" value="CSP_CDS"/>
    <property type="match status" value="1"/>
</dbReference>
<evidence type="ECO:0000313" key="6">
    <source>
        <dbReference type="Proteomes" id="UP000279422"/>
    </source>
</evidence>
<dbReference type="SMART" id="SM00357">
    <property type="entry name" value="CSP"/>
    <property type="match status" value="1"/>
</dbReference>
<evidence type="ECO:0000313" key="5">
    <source>
        <dbReference type="EMBL" id="RLE09296.1"/>
    </source>
</evidence>
<dbReference type="InterPro" id="IPR019844">
    <property type="entry name" value="CSD_CS"/>
</dbReference>
<dbReference type="SUPFAM" id="SSF50249">
    <property type="entry name" value="Nucleic acid-binding proteins"/>
    <property type="match status" value="1"/>
</dbReference>
<protein>
    <submittedName>
        <fullName evidence="5">Cold-shock protein</fullName>
    </submittedName>
</protein>
<dbReference type="AlphaFoldDB" id="A0A497E3M9"/>
<dbReference type="Proteomes" id="UP000279422">
    <property type="component" value="Unassembled WGS sequence"/>
</dbReference>
<gene>
    <name evidence="5" type="ORF">DRJ00_04530</name>
</gene>
<dbReference type="InterPro" id="IPR011129">
    <property type="entry name" value="CSD"/>
</dbReference>
<dbReference type="PROSITE" id="PS51857">
    <property type="entry name" value="CSD_2"/>
    <property type="match status" value="1"/>
</dbReference>
<comment type="caution">
    <text evidence="5">The sequence shown here is derived from an EMBL/GenBank/DDBJ whole genome shotgun (WGS) entry which is preliminary data.</text>
</comment>
<comment type="subcellular location">
    <subcellularLocation>
        <location evidence="1 3">Cytoplasm</location>
    </subcellularLocation>
</comment>